<evidence type="ECO:0000313" key="12">
    <source>
        <dbReference type="RefSeq" id="XP_017349098.1"/>
    </source>
</evidence>
<dbReference type="Pfam" id="PF13088">
    <property type="entry name" value="BNR_2"/>
    <property type="match status" value="1"/>
</dbReference>
<keyword evidence="11" id="KW-1185">Reference proteome</keyword>
<keyword evidence="9" id="KW-0326">Glycosidase</keyword>
<dbReference type="GeneID" id="108279382"/>
<dbReference type="GO" id="GO:0004308">
    <property type="term" value="F:exo-alpha-sialidase activity"/>
    <property type="evidence" value="ECO:0007669"/>
    <property type="project" value="UniProtKB-EC"/>
</dbReference>
<dbReference type="KEGG" id="ipu:108279382"/>
<keyword evidence="7" id="KW-0443">Lipid metabolism</keyword>
<name>A0A2D0T2F3_ICTPU</name>
<evidence type="ECO:0000256" key="2">
    <source>
        <dbReference type="ARBA" id="ARBA00009348"/>
    </source>
</evidence>
<dbReference type="RefSeq" id="XP_017349099.1">
    <property type="nucleotide sequence ID" value="XM_017493610.3"/>
</dbReference>
<dbReference type="STRING" id="7998.ENSIPUP00000003278"/>
<evidence type="ECO:0000313" key="13">
    <source>
        <dbReference type="RefSeq" id="XP_017349099.1"/>
    </source>
</evidence>
<dbReference type="InterPro" id="IPR026856">
    <property type="entry name" value="Sialidase_fam"/>
</dbReference>
<dbReference type="InterPro" id="IPR036278">
    <property type="entry name" value="Sialidase_sf"/>
</dbReference>
<evidence type="ECO:0000313" key="11">
    <source>
        <dbReference type="Proteomes" id="UP000221080"/>
    </source>
</evidence>
<dbReference type="OMA" id="ECGIKRE"/>
<dbReference type="PANTHER" id="PTHR10628:SF23">
    <property type="entry name" value="SIALIDASE-3"/>
    <property type="match status" value="1"/>
</dbReference>
<keyword evidence="8" id="KW-0119">Carbohydrate metabolism</keyword>
<dbReference type="GO" id="GO:0005737">
    <property type="term" value="C:cytoplasm"/>
    <property type="evidence" value="ECO:0007669"/>
    <property type="project" value="TreeGrafter"/>
</dbReference>
<keyword evidence="4" id="KW-0677">Repeat</keyword>
<feature type="domain" description="Sialidase" evidence="10">
    <location>
        <begin position="65"/>
        <end position="359"/>
    </location>
</feature>
<evidence type="ECO:0000259" key="10">
    <source>
        <dbReference type="Pfam" id="PF13088"/>
    </source>
</evidence>
<evidence type="ECO:0000256" key="3">
    <source>
        <dbReference type="ARBA" id="ARBA00012733"/>
    </source>
</evidence>
<keyword evidence="6" id="KW-0442">Lipid degradation</keyword>
<evidence type="ECO:0000256" key="6">
    <source>
        <dbReference type="ARBA" id="ARBA00022963"/>
    </source>
</evidence>
<dbReference type="InterPro" id="IPR011040">
    <property type="entry name" value="Sialidase"/>
</dbReference>
<gene>
    <name evidence="12 13" type="primary">LOC108279382</name>
</gene>
<dbReference type="GO" id="GO:0016020">
    <property type="term" value="C:membrane"/>
    <property type="evidence" value="ECO:0007669"/>
    <property type="project" value="TreeGrafter"/>
</dbReference>
<comment type="catalytic activity">
    <reaction evidence="1">
        <text>Hydrolysis of alpha-(2-&gt;3)-, alpha-(2-&gt;6)-, alpha-(2-&gt;8)- glycosidic linkages of terminal sialic acid residues in oligosaccharides, glycoproteins, glycolipids, colominic acid and synthetic substrates.</text>
        <dbReference type="EC" id="3.2.1.18"/>
    </reaction>
</comment>
<dbReference type="CDD" id="cd15482">
    <property type="entry name" value="Sialidase_non-viral"/>
    <property type="match status" value="1"/>
</dbReference>
<evidence type="ECO:0000256" key="9">
    <source>
        <dbReference type="ARBA" id="ARBA00023295"/>
    </source>
</evidence>
<dbReference type="Gene3D" id="2.120.10.10">
    <property type="match status" value="1"/>
</dbReference>
<organism evidence="11 12">
    <name type="scientific">Ictalurus punctatus</name>
    <name type="common">Channel catfish</name>
    <name type="synonym">Silurus punctatus</name>
    <dbReference type="NCBI Taxonomy" id="7998"/>
    <lineage>
        <taxon>Eukaryota</taxon>
        <taxon>Metazoa</taxon>
        <taxon>Chordata</taxon>
        <taxon>Craniata</taxon>
        <taxon>Vertebrata</taxon>
        <taxon>Euteleostomi</taxon>
        <taxon>Actinopterygii</taxon>
        <taxon>Neopterygii</taxon>
        <taxon>Teleostei</taxon>
        <taxon>Ostariophysi</taxon>
        <taxon>Siluriformes</taxon>
        <taxon>Ictaluridae</taxon>
        <taxon>Ictalurus</taxon>
    </lineage>
</organism>
<dbReference type="SUPFAM" id="SSF50939">
    <property type="entry name" value="Sialidases"/>
    <property type="match status" value="1"/>
</dbReference>
<reference evidence="12 13" key="2">
    <citation type="submission" date="2025-04" db="UniProtKB">
        <authorList>
            <consortium name="RefSeq"/>
        </authorList>
    </citation>
    <scope>IDENTIFICATION</scope>
    <source>
        <tissue evidence="12 13">Blood</tissue>
    </source>
</reference>
<dbReference type="PANTHER" id="PTHR10628">
    <property type="entry name" value="SIALIDASE"/>
    <property type="match status" value="1"/>
</dbReference>
<evidence type="ECO:0000256" key="5">
    <source>
        <dbReference type="ARBA" id="ARBA00022801"/>
    </source>
</evidence>
<dbReference type="Proteomes" id="UP000221080">
    <property type="component" value="Chromosome 18"/>
</dbReference>
<protein>
    <recommendedName>
        <fullName evidence="3">exo-alpha-sialidase</fullName>
        <ecNumber evidence="3">3.2.1.18</ecNumber>
    </recommendedName>
</protein>
<sequence>MENRTLRSYSQVLQGEPPKTTLFRKEISGITYRIPALIYIDDSQTFLAFAEKRTSPCDYDATLLVMRRGTRQNGSIQWSPVQELSTACLPGHRTMNPCPVYEKESKTLFLFFCCVLGKTTEHCQIFTGKNKARLCYVTSKDSGQTWSSSTDLTKRVIGHEIGNWATFAVGPGHGIQMKSGRLIIPAYVYYIHCRCFPFCFPLCVTSHAFAFYSDDCGTTWCFGERVSTESGECEMAEIVDQGSSVLYCNARSTKSHRVEALSESSGAAFDRPHFAQKLVEPCHGCQGSVVSFVAPEEKENCLTPNTKTWLLYSHPTDRMKRRALGVYLNKSPFSGSGWSKPWIIHHGPSGYSDLTQYEESGCFACLMECGKKSELEEIAFVEFSLCDFMNNQ</sequence>
<dbReference type="RefSeq" id="XP_017349098.1">
    <property type="nucleotide sequence ID" value="XM_017493609.3"/>
</dbReference>
<evidence type="ECO:0000256" key="4">
    <source>
        <dbReference type="ARBA" id="ARBA00022737"/>
    </source>
</evidence>
<evidence type="ECO:0000256" key="8">
    <source>
        <dbReference type="ARBA" id="ARBA00023277"/>
    </source>
</evidence>
<proteinExistence type="inferred from homology"/>
<dbReference type="FunFam" id="2.120.10.10:FF:000002">
    <property type="entry name" value="Neuraminidase 3"/>
    <property type="match status" value="1"/>
</dbReference>
<accession>A0A2D0T2F3</accession>
<dbReference type="AlphaFoldDB" id="A0A2D0T2F3"/>
<dbReference type="GO" id="GO:0009313">
    <property type="term" value="P:oligosaccharide catabolic process"/>
    <property type="evidence" value="ECO:0007669"/>
    <property type="project" value="TreeGrafter"/>
</dbReference>
<evidence type="ECO:0000256" key="1">
    <source>
        <dbReference type="ARBA" id="ARBA00000427"/>
    </source>
</evidence>
<reference evidence="11" key="1">
    <citation type="journal article" date="2016" name="Nat. Commun.">
        <title>The channel catfish genome sequence provides insights into the evolution of scale formation in teleosts.</title>
        <authorList>
            <person name="Liu Z."/>
            <person name="Liu S."/>
            <person name="Yao J."/>
            <person name="Bao L."/>
            <person name="Zhang J."/>
            <person name="Li Y."/>
            <person name="Jiang C."/>
            <person name="Sun L."/>
            <person name="Wang R."/>
            <person name="Zhang Y."/>
            <person name="Zhou T."/>
            <person name="Zeng Q."/>
            <person name="Fu Q."/>
            <person name="Gao S."/>
            <person name="Li N."/>
            <person name="Koren S."/>
            <person name="Jiang Y."/>
            <person name="Zimin A."/>
            <person name="Xu P."/>
            <person name="Phillippy A.M."/>
            <person name="Geng X."/>
            <person name="Song L."/>
            <person name="Sun F."/>
            <person name="Li C."/>
            <person name="Wang X."/>
            <person name="Chen A."/>
            <person name="Jin Y."/>
            <person name="Yuan Z."/>
            <person name="Yang Y."/>
            <person name="Tan S."/>
            <person name="Peatman E."/>
            <person name="Lu J."/>
            <person name="Qin Z."/>
            <person name="Dunham R."/>
            <person name="Li Z."/>
            <person name="Sonstegard T."/>
            <person name="Feng J."/>
            <person name="Danzmann R.G."/>
            <person name="Schroeder S."/>
            <person name="Scheffler B."/>
            <person name="Duke M.V."/>
            <person name="Ballard L."/>
            <person name="Kucuktas H."/>
            <person name="Kaltenboeck L."/>
            <person name="Liu H."/>
            <person name="Armbruster J."/>
            <person name="Xie Y."/>
            <person name="Kirby M.L."/>
            <person name="Tian Y."/>
            <person name="Flanagan M.E."/>
            <person name="Mu W."/>
            <person name="Waldbieser G.C."/>
        </authorList>
    </citation>
    <scope>NUCLEOTIDE SEQUENCE [LARGE SCALE GENOMIC DNA]</scope>
    <source>
        <strain evidence="11">SDA103</strain>
    </source>
</reference>
<keyword evidence="5" id="KW-0378">Hydrolase</keyword>
<dbReference type="EC" id="3.2.1.18" evidence="3"/>
<comment type="similarity">
    <text evidence="2">Belongs to the glycosyl hydrolase 33 family.</text>
</comment>
<dbReference type="OrthoDB" id="2739686at2759"/>
<evidence type="ECO:0000256" key="7">
    <source>
        <dbReference type="ARBA" id="ARBA00023098"/>
    </source>
</evidence>
<dbReference type="GO" id="GO:0006689">
    <property type="term" value="P:ganglioside catabolic process"/>
    <property type="evidence" value="ECO:0007669"/>
    <property type="project" value="TreeGrafter"/>
</dbReference>
<dbReference type="GeneTree" id="ENSGT00950000182944"/>